<evidence type="ECO:0000313" key="2">
    <source>
        <dbReference type="Proteomes" id="UP000653275"/>
    </source>
</evidence>
<dbReference type="RefSeq" id="WP_202665871.1">
    <property type="nucleotide sequence ID" value="NZ_JAENMR010000005.1"/>
</dbReference>
<dbReference type="InterPro" id="IPR025048">
    <property type="entry name" value="DUF3987"/>
</dbReference>
<dbReference type="EMBL" id="JAENMS010000005">
    <property type="protein sequence ID" value="MBL5935279.1"/>
    <property type="molecule type" value="Genomic_DNA"/>
</dbReference>
<evidence type="ECO:0000313" key="1">
    <source>
        <dbReference type="EMBL" id="MBL5935279.1"/>
    </source>
</evidence>
<dbReference type="Proteomes" id="UP000653275">
    <property type="component" value="Unassembled WGS sequence"/>
</dbReference>
<dbReference type="AlphaFoldDB" id="A0AAP2F1E1"/>
<comment type="caution">
    <text evidence="1">The sequence shown here is derived from an EMBL/GenBank/DDBJ whole genome shotgun (WGS) entry which is preliminary data.</text>
</comment>
<sequence>MYNYPVMHTGTHSAYPSMNAGPDTPQPFPLDSCPVAITQAIESVCKDKNVAPEIVVSVYLAAASLTCLPLVEVIPLHTTVPEPVVLDYIIIADSGAGKSTVFKPVMKVFTDFASKCNDIYQKEMKRYNGEKSVWDQITRGLKKNLREATGNYGDREKEERALVEHMAKEPRKPKKFKFIYQDFSRAGLISQLEDNPEAAIFLEEASTFFASPAKDDPALLTLGWDASPFCYVRKGVDYEFTPRLMFCMLTQPDLFNSYLLKNPDSARGSGFLARTLISCTHELTGNTINNAPLRRLVSEASAWRFTSPVDTFNNRVTELLEEARKRFYCGMTDKQQLKLSPHAAAFMATRRAEMQQKIAHGGPWEHIADIALKSGSNALRLAAVFHYFSGNRSEEISENNIKCAHNVIEWYIAQSSKLFWKNSRRYQFERNVLEAYQWIYNKMLQRNFPLILKSEIQTSGPRNKSINLRLADNLNPILTQLIWQKRIMAFESTRGGPIYIAIKHPDLDWCLNQQFPEGYTFFKPPLLDGMTYFYLPELIF</sequence>
<protein>
    <submittedName>
        <fullName evidence="1">DUF3987 domain-containing protein</fullName>
    </submittedName>
</protein>
<proteinExistence type="predicted"/>
<name>A0AAP2F1E1_LELAM</name>
<organism evidence="1 2">
    <name type="scientific">Lelliottia amnigena</name>
    <name type="common">Enterobacter amnigenus</name>
    <dbReference type="NCBI Taxonomy" id="61646"/>
    <lineage>
        <taxon>Bacteria</taxon>
        <taxon>Pseudomonadati</taxon>
        <taxon>Pseudomonadota</taxon>
        <taxon>Gammaproteobacteria</taxon>
        <taxon>Enterobacterales</taxon>
        <taxon>Enterobacteriaceae</taxon>
        <taxon>Lelliottia</taxon>
    </lineage>
</organism>
<gene>
    <name evidence="1" type="ORF">I7V27_12610</name>
</gene>
<reference evidence="1" key="1">
    <citation type="submission" date="2020-12" db="EMBL/GenBank/DDBJ databases">
        <title>Draft genome sequence of Enterobacter spp., Lelliottia spp. and Serratia spp. isolated from drinking water reservoirs and lakes.</title>
        <authorList>
            <person name="Reitter C."/>
            <person name="Neuhaus K."/>
            <person name="Huegler M."/>
        </authorList>
    </citation>
    <scope>NUCLEOTIDE SEQUENCE</scope>
    <source>
        <strain evidence="1">TZW15</strain>
    </source>
</reference>
<accession>A0AAP2F1E1</accession>
<dbReference type="Pfam" id="PF13148">
    <property type="entry name" value="DUF3987"/>
    <property type="match status" value="1"/>
</dbReference>